<dbReference type="AlphaFoldDB" id="A0A232FDP2"/>
<protein>
    <submittedName>
        <fullName evidence="1">Uncharacterized protein</fullName>
    </submittedName>
</protein>
<dbReference type="Proteomes" id="UP000215335">
    <property type="component" value="Unassembled WGS sequence"/>
</dbReference>
<evidence type="ECO:0000313" key="2">
    <source>
        <dbReference type="Proteomes" id="UP000215335"/>
    </source>
</evidence>
<accession>A0A232FDP2</accession>
<organism evidence="1 2">
    <name type="scientific">Trichomalopsis sarcophagae</name>
    <dbReference type="NCBI Taxonomy" id="543379"/>
    <lineage>
        <taxon>Eukaryota</taxon>
        <taxon>Metazoa</taxon>
        <taxon>Ecdysozoa</taxon>
        <taxon>Arthropoda</taxon>
        <taxon>Hexapoda</taxon>
        <taxon>Insecta</taxon>
        <taxon>Pterygota</taxon>
        <taxon>Neoptera</taxon>
        <taxon>Endopterygota</taxon>
        <taxon>Hymenoptera</taxon>
        <taxon>Apocrita</taxon>
        <taxon>Proctotrupomorpha</taxon>
        <taxon>Chalcidoidea</taxon>
        <taxon>Pteromalidae</taxon>
        <taxon>Pteromalinae</taxon>
        <taxon>Trichomalopsis</taxon>
    </lineage>
</organism>
<dbReference type="EMBL" id="NNAY01000360">
    <property type="protein sequence ID" value="OXU28906.1"/>
    <property type="molecule type" value="Genomic_DNA"/>
</dbReference>
<proteinExistence type="predicted"/>
<name>A0A232FDP2_9HYME</name>
<comment type="caution">
    <text evidence="1">The sequence shown here is derived from an EMBL/GenBank/DDBJ whole genome shotgun (WGS) entry which is preliminary data.</text>
</comment>
<gene>
    <name evidence="1" type="ORF">TSAR_008184</name>
</gene>
<evidence type="ECO:0000313" key="1">
    <source>
        <dbReference type="EMBL" id="OXU28906.1"/>
    </source>
</evidence>
<reference evidence="1 2" key="1">
    <citation type="journal article" date="2017" name="Curr. Biol.">
        <title>The Evolution of Venom by Co-option of Single-Copy Genes.</title>
        <authorList>
            <person name="Martinson E.O."/>
            <person name="Mrinalini"/>
            <person name="Kelkar Y.D."/>
            <person name="Chang C.H."/>
            <person name="Werren J.H."/>
        </authorList>
    </citation>
    <scope>NUCLEOTIDE SEQUENCE [LARGE SCALE GENOMIC DNA]</scope>
    <source>
        <strain evidence="1 2">Alberta</strain>
        <tissue evidence="1">Whole body</tissue>
    </source>
</reference>
<keyword evidence="2" id="KW-1185">Reference proteome</keyword>
<sequence>MPPLGAHVYRKESVKRTLRCIPLENTRSMRYFSFINTACPRRKNKPPSVLSETKAVHAPLLRPIDRSDLRIHHRHPRTPTLEKPEIVSISRRKSTTWLQQRIYSIPYRLALTCEKRL</sequence>